<dbReference type="Gene3D" id="1.10.10.10">
    <property type="entry name" value="Winged helix-like DNA-binding domain superfamily/Winged helix DNA-binding domain"/>
    <property type="match status" value="1"/>
</dbReference>
<dbReference type="InterPro" id="IPR036388">
    <property type="entry name" value="WH-like_DNA-bd_sf"/>
</dbReference>
<feature type="domain" description="HTH marR-type" evidence="1">
    <location>
        <begin position="20"/>
        <end position="158"/>
    </location>
</feature>
<dbReference type="AlphaFoldDB" id="A0A127A9E8"/>
<dbReference type="PANTHER" id="PTHR33164">
    <property type="entry name" value="TRANSCRIPTIONAL REGULATOR, MARR FAMILY"/>
    <property type="match status" value="1"/>
</dbReference>
<dbReference type="KEGG" id="satk:SA2016_3654"/>
<keyword evidence="3" id="KW-1185">Reference proteome</keyword>
<dbReference type="RefSeq" id="WP_066500846.1">
    <property type="nucleotide sequence ID" value="NZ_BJMO01000087.1"/>
</dbReference>
<evidence type="ECO:0000313" key="2">
    <source>
        <dbReference type="EMBL" id="AMM34312.1"/>
    </source>
</evidence>
<accession>A0A127A9E8</accession>
<protein>
    <submittedName>
        <fullName evidence="2">MarR family transcriptional regulator</fullName>
    </submittedName>
</protein>
<dbReference type="PRINTS" id="PR00598">
    <property type="entry name" value="HTHMARR"/>
</dbReference>
<dbReference type="Pfam" id="PF01047">
    <property type="entry name" value="MarR"/>
    <property type="match status" value="1"/>
</dbReference>
<reference evidence="2 3" key="1">
    <citation type="submission" date="2016-02" db="EMBL/GenBank/DDBJ databases">
        <title>Complete genome of Sinomonas atrocyanea KCTC 3377.</title>
        <authorList>
            <person name="Kim K.M."/>
        </authorList>
    </citation>
    <scope>NUCLEOTIDE SEQUENCE [LARGE SCALE GENOMIC DNA]</scope>
    <source>
        <strain evidence="2 3">KCTC 3377</strain>
    </source>
</reference>
<dbReference type="GO" id="GO:0003700">
    <property type="term" value="F:DNA-binding transcription factor activity"/>
    <property type="evidence" value="ECO:0007669"/>
    <property type="project" value="InterPro"/>
</dbReference>
<proteinExistence type="predicted"/>
<dbReference type="PROSITE" id="PS50995">
    <property type="entry name" value="HTH_MARR_2"/>
    <property type="match status" value="1"/>
</dbReference>
<gene>
    <name evidence="2" type="ORF">SA2016_3654</name>
</gene>
<organism evidence="2 3">
    <name type="scientific">Sinomonas atrocyanea</name>
    <dbReference type="NCBI Taxonomy" id="37927"/>
    <lineage>
        <taxon>Bacteria</taxon>
        <taxon>Bacillati</taxon>
        <taxon>Actinomycetota</taxon>
        <taxon>Actinomycetes</taxon>
        <taxon>Micrococcales</taxon>
        <taxon>Micrococcaceae</taxon>
        <taxon>Sinomonas</taxon>
    </lineage>
</organism>
<name>A0A127A9E8_9MICC</name>
<sequence>MEDAVEAYMRQWQRERPDLDTGAMGVIARLSRAGKLITASIRGNFAGSDLEPWEFDVLATLRRAGAPYTLTPKSLAGTSMVGGAAMTHRVDKLLRRGLVSREVDPANRRQLLVTLTPEGLALVDRLIVDHIEGAERFLHGLDPSEVHALDTILQKLLLARGDTAPLDQD</sequence>
<evidence type="ECO:0000259" key="1">
    <source>
        <dbReference type="PROSITE" id="PS50995"/>
    </source>
</evidence>
<dbReference type="InterPro" id="IPR000835">
    <property type="entry name" value="HTH_MarR-typ"/>
</dbReference>
<dbReference type="InterPro" id="IPR039422">
    <property type="entry name" value="MarR/SlyA-like"/>
</dbReference>
<dbReference type="PATRIC" id="fig|37927.3.peg.3748"/>
<dbReference type="InterPro" id="IPR036390">
    <property type="entry name" value="WH_DNA-bd_sf"/>
</dbReference>
<dbReference type="STRING" id="37927.SA2016_3654"/>
<dbReference type="EMBL" id="CP014518">
    <property type="protein sequence ID" value="AMM34312.1"/>
    <property type="molecule type" value="Genomic_DNA"/>
</dbReference>
<dbReference type="OrthoDB" id="3237509at2"/>
<dbReference type="PANTHER" id="PTHR33164:SF104">
    <property type="entry name" value="TRANSCRIPTIONAL REGULATORY PROTEIN"/>
    <property type="match status" value="1"/>
</dbReference>
<dbReference type="SUPFAM" id="SSF46785">
    <property type="entry name" value="Winged helix' DNA-binding domain"/>
    <property type="match status" value="1"/>
</dbReference>
<dbReference type="Proteomes" id="UP000070134">
    <property type="component" value="Chromosome"/>
</dbReference>
<dbReference type="GO" id="GO:0006950">
    <property type="term" value="P:response to stress"/>
    <property type="evidence" value="ECO:0007669"/>
    <property type="project" value="TreeGrafter"/>
</dbReference>
<evidence type="ECO:0000313" key="3">
    <source>
        <dbReference type="Proteomes" id="UP000070134"/>
    </source>
</evidence>
<dbReference type="SMART" id="SM00347">
    <property type="entry name" value="HTH_MARR"/>
    <property type="match status" value="1"/>
</dbReference>